<evidence type="ECO:0000256" key="5">
    <source>
        <dbReference type="RuleBase" id="RU000461"/>
    </source>
</evidence>
<dbReference type="PRINTS" id="PR00385">
    <property type="entry name" value="P450"/>
</dbReference>
<keyword evidence="4 5" id="KW-0349">Heme</keyword>
<dbReference type="InterPro" id="IPR002401">
    <property type="entry name" value="Cyt_P450_E_grp-I"/>
</dbReference>
<keyword evidence="7" id="KW-1185">Reference proteome</keyword>
<dbReference type="InterPro" id="IPR050121">
    <property type="entry name" value="Cytochrome_P450_monoxygenase"/>
</dbReference>
<dbReference type="Gene3D" id="1.10.630.10">
    <property type="entry name" value="Cytochrome P450"/>
    <property type="match status" value="1"/>
</dbReference>
<evidence type="ECO:0000313" key="6">
    <source>
        <dbReference type="EMBL" id="RKP08962.1"/>
    </source>
</evidence>
<reference evidence="7" key="1">
    <citation type="journal article" date="2018" name="Nat. Microbiol.">
        <title>Leveraging single-cell genomics to expand the fungal tree of life.</title>
        <authorList>
            <person name="Ahrendt S.R."/>
            <person name="Quandt C.A."/>
            <person name="Ciobanu D."/>
            <person name="Clum A."/>
            <person name="Salamov A."/>
            <person name="Andreopoulos B."/>
            <person name="Cheng J.F."/>
            <person name="Woyke T."/>
            <person name="Pelin A."/>
            <person name="Henrissat B."/>
            <person name="Reynolds N.K."/>
            <person name="Benny G.L."/>
            <person name="Smith M.E."/>
            <person name="James T.Y."/>
            <person name="Grigoriev I.V."/>
        </authorList>
    </citation>
    <scope>NUCLEOTIDE SEQUENCE [LARGE SCALE GENOMIC DNA]</scope>
    <source>
        <strain evidence="7">RSA 1356</strain>
    </source>
</reference>
<dbReference type="GO" id="GO:0004497">
    <property type="term" value="F:monooxygenase activity"/>
    <property type="evidence" value="ECO:0007669"/>
    <property type="project" value="UniProtKB-KW"/>
</dbReference>
<keyword evidence="3 4" id="KW-0408">Iron</keyword>
<dbReference type="GO" id="GO:0020037">
    <property type="term" value="F:heme binding"/>
    <property type="evidence" value="ECO:0007669"/>
    <property type="project" value="InterPro"/>
</dbReference>
<accession>A0A4P9XSJ7</accession>
<comment type="cofactor">
    <cofactor evidence="1 4">
        <name>heme</name>
        <dbReference type="ChEBI" id="CHEBI:30413"/>
    </cofactor>
</comment>
<organism evidence="6 7">
    <name type="scientific">Thamnocephalis sphaerospora</name>
    <dbReference type="NCBI Taxonomy" id="78915"/>
    <lineage>
        <taxon>Eukaryota</taxon>
        <taxon>Fungi</taxon>
        <taxon>Fungi incertae sedis</taxon>
        <taxon>Zoopagomycota</taxon>
        <taxon>Zoopagomycotina</taxon>
        <taxon>Zoopagomycetes</taxon>
        <taxon>Zoopagales</taxon>
        <taxon>Sigmoideomycetaceae</taxon>
        <taxon>Thamnocephalis</taxon>
    </lineage>
</organism>
<name>A0A4P9XSJ7_9FUNG</name>
<evidence type="ECO:0000256" key="4">
    <source>
        <dbReference type="PIRSR" id="PIRSR602401-1"/>
    </source>
</evidence>
<dbReference type="PANTHER" id="PTHR24305:SF108">
    <property type="entry name" value="P450, PUTATIVE (EUROFUNG)-RELATED"/>
    <property type="match status" value="1"/>
</dbReference>
<keyword evidence="5" id="KW-0503">Monooxygenase</keyword>
<dbReference type="OrthoDB" id="3934656at2759"/>
<proteinExistence type="inferred from homology"/>
<evidence type="ECO:0000313" key="7">
    <source>
        <dbReference type="Proteomes" id="UP000271241"/>
    </source>
</evidence>
<comment type="similarity">
    <text evidence="5">Belongs to the cytochrome P450 family.</text>
</comment>
<dbReference type="PANTHER" id="PTHR24305">
    <property type="entry name" value="CYTOCHROME P450"/>
    <property type="match status" value="1"/>
</dbReference>
<dbReference type="GO" id="GO:0005506">
    <property type="term" value="F:iron ion binding"/>
    <property type="evidence" value="ECO:0007669"/>
    <property type="project" value="InterPro"/>
</dbReference>
<dbReference type="AlphaFoldDB" id="A0A4P9XSJ7"/>
<dbReference type="InterPro" id="IPR001128">
    <property type="entry name" value="Cyt_P450"/>
</dbReference>
<dbReference type="GO" id="GO:0016705">
    <property type="term" value="F:oxidoreductase activity, acting on paired donors, with incorporation or reduction of molecular oxygen"/>
    <property type="evidence" value="ECO:0007669"/>
    <property type="project" value="InterPro"/>
</dbReference>
<dbReference type="InterPro" id="IPR036396">
    <property type="entry name" value="Cyt_P450_sf"/>
</dbReference>
<dbReference type="PRINTS" id="PR00463">
    <property type="entry name" value="EP450I"/>
</dbReference>
<dbReference type="EMBL" id="KZ992554">
    <property type="protein sequence ID" value="RKP08962.1"/>
    <property type="molecule type" value="Genomic_DNA"/>
</dbReference>
<evidence type="ECO:0000256" key="1">
    <source>
        <dbReference type="ARBA" id="ARBA00001971"/>
    </source>
</evidence>
<feature type="binding site" description="axial binding residue" evidence="4">
    <location>
        <position position="445"/>
    </location>
    <ligand>
        <name>heme</name>
        <dbReference type="ChEBI" id="CHEBI:30413"/>
    </ligand>
    <ligandPart>
        <name>Fe</name>
        <dbReference type="ChEBI" id="CHEBI:18248"/>
    </ligandPart>
</feature>
<dbReference type="PROSITE" id="PS00086">
    <property type="entry name" value="CYTOCHROME_P450"/>
    <property type="match status" value="1"/>
</dbReference>
<evidence type="ECO:0000256" key="3">
    <source>
        <dbReference type="ARBA" id="ARBA00023004"/>
    </source>
</evidence>
<gene>
    <name evidence="6" type="ORF">THASP1DRAFT_29234</name>
</gene>
<keyword evidence="2 4" id="KW-0479">Metal-binding</keyword>
<dbReference type="Pfam" id="PF00067">
    <property type="entry name" value="p450"/>
    <property type="match status" value="1"/>
</dbReference>
<sequence length="502" mass="56532">MSFGICASVVSALFDWHTAGLLAGVLFLAKIIRGELYSPLARLPGIRPGFLGKFHLNYAIVANRYLHDYIWLHERYGHIVRVGNDTVLLRDPQSVRQVLGSTAFPKGSFYRSLEIHRDNIFATRDASFHRRQRRLMSPIFSVTSIASMEQLVQTSGIERMVERVAEHATTGATFDIMELLLCMALDVIGEVSFGKSFGSLQATQSSRASEILQLFDDTTKLGIIATTVGPLCQPWLLPGFFRSERRLVEFARDAIKQRLGSKKDQRGRPRDVLQRLIDAEDPVTGEKLTEDQLIAESIVQLIGGTETTGLALTWTLHYLLENPLTMMRLAEELQQALPDRDRPVEYAQAKDLPYLNAVLYEALRLRPPGSTTFRETPPGGADLCGHYIPEGCSLIISFYCIHRLPEVFGEDADHFRPERWIDSSPEQLSYMRQMFFAFSAGARACIGRNLAWMELRLALATLVRRYAFHVPDGVENDMAIYPKFTLLPRGGQLRLAATLRAK</sequence>
<dbReference type="Proteomes" id="UP000271241">
    <property type="component" value="Unassembled WGS sequence"/>
</dbReference>
<evidence type="ECO:0000256" key="2">
    <source>
        <dbReference type="ARBA" id="ARBA00022723"/>
    </source>
</evidence>
<dbReference type="STRING" id="78915.A0A4P9XSJ7"/>
<dbReference type="InterPro" id="IPR017972">
    <property type="entry name" value="Cyt_P450_CS"/>
</dbReference>
<keyword evidence="5" id="KW-0560">Oxidoreductase</keyword>
<protein>
    <submittedName>
        <fullName evidence="6">Cytochrome P450</fullName>
    </submittedName>
</protein>
<dbReference type="SUPFAM" id="SSF48264">
    <property type="entry name" value="Cytochrome P450"/>
    <property type="match status" value="1"/>
</dbReference>